<evidence type="ECO:0000256" key="3">
    <source>
        <dbReference type="RuleBase" id="RU000363"/>
    </source>
</evidence>
<dbReference type="EMBL" id="JANBPY010000103">
    <property type="protein sequence ID" value="KAJ1969027.1"/>
    <property type="molecule type" value="Genomic_DNA"/>
</dbReference>
<comment type="similarity">
    <text evidence="1 3">Belongs to the short-chain dehydrogenases/reductases (SDR) family.</text>
</comment>
<evidence type="ECO:0000256" key="1">
    <source>
        <dbReference type="ARBA" id="ARBA00006484"/>
    </source>
</evidence>
<comment type="caution">
    <text evidence="4">The sequence shown here is derived from an EMBL/GenBank/DDBJ whole genome shotgun (WGS) entry which is preliminary data.</text>
</comment>
<accession>A0A9W8E4I2</accession>
<dbReference type="PRINTS" id="PR00081">
    <property type="entry name" value="GDHRDH"/>
</dbReference>
<evidence type="ECO:0000313" key="5">
    <source>
        <dbReference type="Proteomes" id="UP001150925"/>
    </source>
</evidence>
<dbReference type="AlphaFoldDB" id="A0A9W8E4I2"/>
<gene>
    <name evidence="4" type="ORF">IWQ62_000888</name>
</gene>
<dbReference type="PRINTS" id="PR00080">
    <property type="entry name" value="SDRFAMILY"/>
</dbReference>
<dbReference type="Proteomes" id="UP001150925">
    <property type="component" value="Unassembled WGS sequence"/>
</dbReference>
<evidence type="ECO:0000256" key="2">
    <source>
        <dbReference type="ARBA" id="ARBA00023002"/>
    </source>
</evidence>
<evidence type="ECO:0000313" key="4">
    <source>
        <dbReference type="EMBL" id="KAJ1969027.1"/>
    </source>
</evidence>
<keyword evidence="5" id="KW-1185">Reference proteome</keyword>
<dbReference type="SUPFAM" id="SSF51735">
    <property type="entry name" value="NAD(P)-binding Rossmann-fold domains"/>
    <property type="match status" value="1"/>
</dbReference>
<dbReference type="PANTHER" id="PTHR44229">
    <property type="entry name" value="15-HYDROXYPROSTAGLANDIN DEHYDROGENASE [NAD(+)]"/>
    <property type="match status" value="1"/>
</dbReference>
<dbReference type="GO" id="GO:0005737">
    <property type="term" value="C:cytoplasm"/>
    <property type="evidence" value="ECO:0007669"/>
    <property type="project" value="TreeGrafter"/>
</dbReference>
<dbReference type="GO" id="GO:0016616">
    <property type="term" value="F:oxidoreductase activity, acting on the CH-OH group of donors, NAD or NADP as acceptor"/>
    <property type="evidence" value="ECO:0007669"/>
    <property type="project" value="TreeGrafter"/>
</dbReference>
<proteinExistence type="inferred from homology"/>
<dbReference type="Gene3D" id="3.40.50.720">
    <property type="entry name" value="NAD(P)-binding Rossmann-like Domain"/>
    <property type="match status" value="1"/>
</dbReference>
<evidence type="ECO:0008006" key="6">
    <source>
        <dbReference type="Google" id="ProtNLM"/>
    </source>
</evidence>
<dbReference type="PANTHER" id="PTHR44229:SF4">
    <property type="entry name" value="15-HYDROXYPROSTAGLANDIN DEHYDROGENASE [NAD(+)]"/>
    <property type="match status" value="1"/>
</dbReference>
<dbReference type="OrthoDB" id="4131217at2759"/>
<dbReference type="Pfam" id="PF00106">
    <property type="entry name" value="adh_short"/>
    <property type="match status" value="1"/>
</dbReference>
<dbReference type="InterPro" id="IPR002347">
    <property type="entry name" value="SDR_fam"/>
</dbReference>
<sequence>MSEQPSRFDVHGKVAVITGAASGFGELLAQRLVAKGCRVVLGDIAETPLQNVVHTLNERYPQSALGQRCDVRNFQDIQQLFDIGLAKFKQVDILVNNAGIAELQSFFQDHQTAWTDVVDINFKAVLYGTQYAVQHWLQVGQTQGVVVNCSSASAFSLLPISPIYAATKAAVLHFTSNCKPLRKQGIRVNAIAPFFSETALVTNNRQRNSQFAKVLQGLPLVPKELVVDAYLECIENQSLAGKTLSILPSSGIQEFKPLRPKL</sequence>
<protein>
    <recommendedName>
        <fullName evidence="6">SDR family oxidoreductase</fullName>
    </recommendedName>
</protein>
<name>A0A9W8E4I2_9FUNG</name>
<keyword evidence="2" id="KW-0560">Oxidoreductase</keyword>
<dbReference type="InterPro" id="IPR036291">
    <property type="entry name" value="NAD(P)-bd_dom_sf"/>
</dbReference>
<reference evidence="4" key="1">
    <citation type="submission" date="2022-07" db="EMBL/GenBank/DDBJ databases">
        <title>Phylogenomic reconstructions and comparative analyses of Kickxellomycotina fungi.</title>
        <authorList>
            <person name="Reynolds N.K."/>
            <person name="Stajich J.E."/>
            <person name="Barry K."/>
            <person name="Grigoriev I.V."/>
            <person name="Crous P."/>
            <person name="Smith M.E."/>
        </authorList>
    </citation>
    <scope>NUCLEOTIDE SEQUENCE</scope>
    <source>
        <strain evidence="4">RSA 1196</strain>
    </source>
</reference>
<organism evidence="4 5">
    <name type="scientific">Dispira parvispora</name>
    <dbReference type="NCBI Taxonomy" id="1520584"/>
    <lineage>
        <taxon>Eukaryota</taxon>
        <taxon>Fungi</taxon>
        <taxon>Fungi incertae sedis</taxon>
        <taxon>Zoopagomycota</taxon>
        <taxon>Kickxellomycotina</taxon>
        <taxon>Dimargaritomycetes</taxon>
        <taxon>Dimargaritales</taxon>
        <taxon>Dimargaritaceae</taxon>
        <taxon>Dispira</taxon>
    </lineage>
</organism>